<dbReference type="Proteomes" id="UP000619486">
    <property type="component" value="Unassembled WGS sequence"/>
</dbReference>
<accession>A0A918GXP5</accession>
<comment type="caution">
    <text evidence="1">The sequence shown here is derived from an EMBL/GenBank/DDBJ whole genome shotgun (WGS) entry which is preliminary data.</text>
</comment>
<reference evidence="1" key="2">
    <citation type="submission" date="2020-09" db="EMBL/GenBank/DDBJ databases">
        <authorList>
            <person name="Sun Q."/>
            <person name="Ohkuma M."/>
        </authorList>
    </citation>
    <scope>NUCLEOTIDE SEQUENCE</scope>
    <source>
        <strain evidence="1">JCM 3172</strain>
    </source>
</reference>
<proteinExistence type="predicted"/>
<reference evidence="1" key="1">
    <citation type="journal article" date="2014" name="Int. J. Syst. Evol. Microbiol.">
        <title>Complete genome sequence of Corynebacterium casei LMG S-19264T (=DSM 44701T), isolated from a smear-ripened cheese.</title>
        <authorList>
            <consortium name="US DOE Joint Genome Institute (JGI-PGF)"/>
            <person name="Walter F."/>
            <person name="Albersmeier A."/>
            <person name="Kalinowski J."/>
            <person name="Ruckert C."/>
        </authorList>
    </citation>
    <scope>NUCLEOTIDE SEQUENCE</scope>
    <source>
        <strain evidence="1">JCM 3172</strain>
    </source>
</reference>
<dbReference type="GO" id="GO:0016705">
    <property type="term" value="F:oxidoreductase activity, acting on paired donors, with incorporation or reduction of molecular oxygen"/>
    <property type="evidence" value="ECO:0007669"/>
    <property type="project" value="InterPro"/>
</dbReference>
<dbReference type="EMBL" id="BMQQ01000001">
    <property type="protein sequence ID" value="GGT12167.1"/>
    <property type="molecule type" value="Genomic_DNA"/>
</dbReference>
<organism evidence="1 2">
    <name type="scientific">Streptomyces purpureus</name>
    <dbReference type="NCBI Taxonomy" id="1951"/>
    <lineage>
        <taxon>Bacteria</taxon>
        <taxon>Bacillati</taxon>
        <taxon>Actinomycetota</taxon>
        <taxon>Actinomycetes</taxon>
        <taxon>Kitasatosporales</taxon>
        <taxon>Streptomycetaceae</taxon>
        <taxon>Streptomyces</taxon>
    </lineage>
</organism>
<gene>
    <name evidence="1" type="ORF">GCM10014713_00720</name>
</gene>
<protein>
    <submittedName>
        <fullName evidence="1">Uncharacterized protein</fullName>
    </submittedName>
</protein>
<dbReference type="RefSeq" id="WP_229832549.1">
    <property type="nucleotide sequence ID" value="NZ_BMQQ01000001.1"/>
</dbReference>
<sequence>MRLRASVECYYDAPLEKIASVQALFAGTPRQAVDRLAGYVAAGARHLVIRLATDDHEADLEEFADDVLPFLREEHR</sequence>
<keyword evidence="2" id="KW-1185">Reference proteome</keyword>
<dbReference type="InterPro" id="IPR036661">
    <property type="entry name" value="Luciferase-like_sf"/>
</dbReference>
<dbReference type="Gene3D" id="3.20.20.30">
    <property type="entry name" value="Luciferase-like domain"/>
    <property type="match status" value="1"/>
</dbReference>
<evidence type="ECO:0000313" key="2">
    <source>
        <dbReference type="Proteomes" id="UP000619486"/>
    </source>
</evidence>
<evidence type="ECO:0000313" key="1">
    <source>
        <dbReference type="EMBL" id="GGT12167.1"/>
    </source>
</evidence>
<dbReference type="AlphaFoldDB" id="A0A918GXP5"/>
<name>A0A918GXP5_9ACTN</name>
<dbReference type="SUPFAM" id="SSF51679">
    <property type="entry name" value="Bacterial luciferase-like"/>
    <property type="match status" value="1"/>
</dbReference>